<evidence type="ECO:0000313" key="2">
    <source>
        <dbReference type="Proteomes" id="UP000074561"/>
    </source>
</evidence>
<protein>
    <submittedName>
        <fullName evidence="1">Uncharacterized protein</fullName>
    </submittedName>
</protein>
<dbReference type="AlphaFoldDB" id="A0A127Q6C3"/>
<name>A0A127Q6C3_9BURK</name>
<evidence type="ECO:0000313" key="1">
    <source>
        <dbReference type="EMBL" id="AMP05630.1"/>
    </source>
</evidence>
<proteinExistence type="predicted"/>
<dbReference type="PATRIC" id="fig|279113.9.peg.3261"/>
<accession>A0A127Q6C3</accession>
<organism evidence="1 2">
    <name type="scientific">Collimonas pratensis</name>
    <dbReference type="NCBI Taxonomy" id="279113"/>
    <lineage>
        <taxon>Bacteria</taxon>
        <taxon>Pseudomonadati</taxon>
        <taxon>Pseudomonadota</taxon>
        <taxon>Betaproteobacteria</taxon>
        <taxon>Burkholderiales</taxon>
        <taxon>Oxalobacteraceae</taxon>
        <taxon>Collimonas</taxon>
    </lineage>
</organism>
<gene>
    <name evidence="1" type="ORF">CPter91_3303</name>
</gene>
<dbReference type="EMBL" id="CP013234">
    <property type="protein sequence ID" value="AMP05630.1"/>
    <property type="molecule type" value="Genomic_DNA"/>
</dbReference>
<dbReference type="Proteomes" id="UP000074561">
    <property type="component" value="Chromosome"/>
</dbReference>
<dbReference type="KEGG" id="cpra:CPter91_3303"/>
<sequence>MFPLYKRRKDDVKTTKLAIKRQSGLFGAAFILCIGQKMGSNPDFTRVDWVAAA</sequence>
<reference evidence="1 2" key="1">
    <citation type="submission" date="2015-11" db="EMBL/GenBank/DDBJ databases">
        <title>Exploring the genomic traits of fungus-feeding bacterial genus Collimonas.</title>
        <authorList>
            <person name="Song C."/>
            <person name="Schmidt R."/>
            <person name="de Jager V."/>
            <person name="Krzyzanowska D."/>
            <person name="Jongedijk E."/>
            <person name="Cankar K."/>
            <person name="Beekwilder J."/>
            <person name="van Veen A."/>
            <person name="de Boer W."/>
            <person name="van Veen J.A."/>
            <person name="Garbeva P."/>
        </authorList>
    </citation>
    <scope>NUCLEOTIDE SEQUENCE [LARGE SCALE GENOMIC DNA]</scope>
    <source>
        <strain evidence="1 2">Ter91</strain>
    </source>
</reference>